<dbReference type="AlphaFoldDB" id="A0A543CPI4"/>
<organism evidence="1 2">
    <name type="scientific">Actinoallomurus bryophytorum</name>
    <dbReference type="NCBI Taxonomy" id="1490222"/>
    <lineage>
        <taxon>Bacteria</taxon>
        <taxon>Bacillati</taxon>
        <taxon>Actinomycetota</taxon>
        <taxon>Actinomycetes</taxon>
        <taxon>Streptosporangiales</taxon>
        <taxon>Thermomonosporaceae</taxon>
        <taxon>Actinoallomurus</taxon>
    </lineage>
</organism>
<proteinExistence type="predicted"/>
<keyword evidence="2" id="KW-1185">Reference proteome</keyword>
<dbReference type="RefSeq" id="WP_141957551.1">
    <property type="nucleotide sequence ID" value="NZ_VFOZ01000001.1"/>
</dbReference>
<evidence type="ECO:0000313" key="1">
    <source>
        <dbReference type="EMBL" id="TQL99018.1"/>
    </source>
</evidence>
<dbReference type="EMBL" id="VFOZ01000001">
    <property type="protein sequence ID" value="TQL99018.1"/>
    <property type="molecule type" value="Genomic_DNA"/>
</dbReference>
<accession>A0A543CPI4</accession>
<gene>
    <name evidence="1" type="ORF">FB559_4671</name>
</gene>
<evidence type="ECO:0000313" key="2">
    <source>
        <dbReference type="Proteomes" id="UP000316096"/>
    </source>
</evidence>
<sequence length="144" mass="15256">MRRTTVRVLACLLGLGVAAGLYTLGRASAGRHPDPKAEYARGLDAGRAQGMREGRESQEVGALAPGVRDGAKAAFDDGYKAGANDVFTGYDGGWAYSTPYLVTLARGGTGITYRFASRTPLRAGTGYFLCPHAPGWCEQPRVSR</sequence>
<protein>
    <submittedName>
        <fullName evidence="1">Uncharacterized protein</fullName>
    </submittedName>
</protein>
<dbReference type="Proteomes" id="UP000316096">
    <property type="component" value="Unassembled WGS sequence"/>
</dbReference>
<reference evidence="1 2" key="1">
    <citation type="submission" date="2019-06" db="EMBL/GenBank/DDBJ databases">
        <title>Sequencing the genomes of 1000 actinobacteria strains.</title>
        <authorList>
            <person name="Klenk H.-P."/>
        </authorList>
    </citation>
    <scope>NUCLEOTIDE SEQUENCE [LARGE SCALE GENOMIC DNA]</scope>
    <source>
        <strain evidence="1 2">DSM 102200</strain>
    </source>
</reference>
<dbReference type="OrthoDB" id="5192785at2"/>
<name>A0A543CPI4_9ACTN</name>
<comment type="caution">
    <text evidence="1">The sequence shown here is derived from an EMBL/GenBank/DDBJ whole genome shotgun (WGS) entry which is preliminary data.</text>
</comment>